<evidence type="ECO:0000313" key="1">
    <source>
        <dbReference type="EMBL" id="MST99771.1"/>
    </source>
</evidence>
<organism evidence="1 2">
    <name type="scientific">Victivallis lenta</name>
    <dbReference type="NCBI Taxonomy" id="2606640"/>
    <lineage>
        <taxon>Bacteria</taxon>
        <taxon>Pseudomonadati</taxon>
        <taxon>Lentisphaerota</taxon>
        <taxon>Lentisphaeria</taxon>
        <taxon>Victivallales</taxon>
        <taxon>Victivallaceae</taxon>
        <taxon>Victivallis</taxon>
    </lineage>
</organism>
<dbReference type="AlphaFoldDB" id="A0A844GB80"/>
<evidence type="ECO:0000313" key="2">
    <source>
        <dbReference type="Proteomes" id="UP000435649"/>
    </source>
</evidence>
<name>A0A844GB80_9BACT</name>
<dbReference type="InterPro" id="IPR026325">
    <property type="entry name" value="DUF932"/>
</dbReference>
<protein>
    <submittedName>
        <fullName evidence="1">DUF932 domain-containing protein</fullName>
    </submittedName>
</protein>
<sequence length="115" mass="12765">MMGLTMCEGKFVGRDEIALVPTPTATASWKPVPHSEVIDAVTDVVKAHNWQILDEQYGLARDGQRMFGFMRINKTHSPEWSRCIGIRNSHDQSIAVGLAAGLCVKVCSNLVRRIQ</sequence>
<comment type="caution">
    <text evidence="1">The sequence shown here is derived from an EMBL/GenBank/DDBJ whole genome shotgun (WGS) entry which is preliminary data.</text>
</comment>
<keyword evidence="2" id="KW-1185">Reference proteome</keyword>
<accession>A0A844GB80</accession>
<dbReference type="Proteomes" id="UP000435649">
    <property type="component" value="Unassembled WGS sequence"/>
</dbReference>
<dbReference type="Pfam" id="PF06067">
    <property type="entry name" value="DUF932"/>
    <property type="match status" value="1"/>
</dbReference>
<reference evidence="1 2" key="1">
    <citation type="submission" date="2019-08" db="EMBL/GenBank/DDBJ databases">
        <title>In-depth cultivation of the pig gut microbiome towards novel bacterial diversity and tailored functional studies.</title>
        <authorList>
            <person name="Wylensek D."/>
            <person name="Hitch T.C.A."/>
            <person name="Clavel T."/>
        </authorList>
    </citation>
    <scope>NUCLEOTIDE SEQUENCE [LARGE SCALE GENOMIC DNA]</scope>
    <source>
        <strain evidence="1 2">BBE-744-WT-12</strain>
    </source>
</reference>
<proteinExistence type="predicted"/>
<gene>
    <name evidence="1" type="ORF">FYJ85_22330</name>
</gene>
<dbReference type="EMBL" id="VUNS01000055">
    <property type="protein sequence ID" value="MST99771.1"/>
    <property type="molecule type" value="Genomic_DNA"/>
</dbReference>